<evidence type="ECO:0000256" key="1">
    <source>
        <dbReference type="SAM" id="Phobius"/>
    </source>
</evidence>
<reference evidence="2 5" key="2">
    <citation type="submission" date="2020-04" db="EMBL/GenBank/DDBJ databases">
        <title>Antimicrobial susceptibility and clonality of vaginal-derived multi-drug resistant Mobiluncus isolates in China.</title>
        <authorList>
            <person name="Zhang X."/>
        </authorList>
    </citation>
    <scope>NUCLEOTIDE SEQUENCE [LARGE SCALE GENOMIC DNA]</scope>
    <source>
        <strain evidence="2 5">19</strain>
    </source>
</reference>
<reference evidence="3 4" key="1">
    <citation type="submission" date="2018-06" db="EMBL/GenBank/DDBJ databases">
        <authorList>
            <consortium name="Pathogen Informatics"/>
            <person name="Doyle S."/>
        </authorList>
    </citation>
    <scope>NUCLEOTIDE SEQUENCE [LARGE SCALE GENOMIC DNA]</scope>
    <source>
        <strain evidence="3 4">NCTC11820</strain>
    </source>
</reference>
<evidence type="ECO:0000313" key="4">
    <source>
        <dbReference type="Proteomes" id="UP000250245"/>
    </source>
</evidence>
<keyword evidence="1" id="KW-0472">Membrane</keyword>
<dbReference type="GO" id="GO:0016746">
    <property type="term" value="F:acyltransferase activity"/>
    <property type="evidence" value="ECO:0007669"/>
    <property type="project" value="UniProtKB-KW"/>
</dbReference>
<keyword evidence="1" id="KW-0812">Transmembrane</keyword>
<keyword evidence="1" id="KW-1133">Transmembrane helix</keyword>
<evidence type="ECO:0000313" key="3">
    <source>
        <dbReference type="EMBL" id="SQB63268.1"/>
    </source>
</evidence>
<keyword evidence="2" id="KW-0012">Acyltransferase</keyword>
<gene>
    <name evidence="2" type="ORF">HHJ67_00075</name>
    <name evidence="3" type="ORF">NCTC11820_00030</name>
</gene>
<name>A0A2X2YAK1_9ACTO</name>
<dbReference type="AlphaFoldDB" id="A0A2X2YAK1"/>
<organism evidence="3 4">
    <name type="scientific">Mobiluncus curtisii</name>
    <dbReference type="NCBI Taxonomy" id="2051"/>
    <lineage>
        <taxon>Bacteria</taxon>
        <taxon>Bacillati</taxon>
        <taxon>Actinomycetota</taxon>
        <taxon>Actinomycetes</taxon>
        <taxon>Actinomycetales</taxon>
        <taxon>Actinomycetaceae</taxon>
        <taxon>Mobiluncus</taxon>
    </lineage>
</organism>
<dbReference type="GeneID" id="55564816"/>
<accession>A0A2X2YAK1</accession>
<evidence type="ECO:0000313" key="5">
    <source>
        <dbReference type="Proteomes" id="UP000553981"/>
    </source>
</evidence>
<evidence type="ECO:0000313" key="2">
    <source>
        <dbReference type="EMBL" id="NMW86164.1"/>
    </source>
</evidence>
<dbReference type="Proteomes" id="UP000553981">
    <property type="component" value="Unassembled WGS sequence"/>
</dbReference>
<protein>
    <submittedName>
        <fullName evidence="2">Acyltransferase</fullName>
    </submittedName>
</protein>
<dbReference type="Proteomes" id="UP000250245">
    <property type="component" value="Unassembled WGS sequence"/>
</dbReference>
<dbReference type="EMBL" id="UASJ01000001">
    <property type="protein sequence ID" value="SQB63268.1"/>
    <property type="molecule type" value="Genomic_DNA"/>
</dbReference>
<dbReference type="RefSeq" id="WP_004007837.1">
    <property type="nucleotide sequence ID" value="NZ_CAMUDJ010000001.1"/>
</dbReference>
<keyword evidence="2" id="KW-0808">Transferase</keyword>
<dbReference type="EMBL" id="JABCUI010000001">
    <property type="protein sequence ID" value="NMW86164.1"/>
    <property type="molecule type" value="Genomic_DNA"/>
</dbReference>
<proteinExistence type="predicted"/>
<feature type="transmembrane region" description="Helical" evidence="1">
    <location>
        <begin position="95"/>
        <end position="113"/>
    </location>
</feature>
<sequence>MLDNLSKCIDMECMKRAGGDMALNAAEVAGKARGAVGDFGTKVKTDLLPRAQAVNEAVSRAVAGDGTIAEKVSKASEGVKSAMNPKKKCPIRHPWLATILLTGAAAVVGFILYSRTRPVEDPWAEESWEDIDDDDLVVVTDK</sequence>